<evidence type="ECO:0000313" key="6">
    <source>
        <dbReference type="Proteomes" id="UP000031760"/>
    </source>
</evidence>
<dbReference type="InterPro" id="IPR001387">
    <property type="entry name" value="Cro/C1-type_HTH"/>
</dbReference>
<evidence type="ECO:0000256" key="2">
    <source>
        <dbReference type="ARBA" id="ARBA00035032"/>
    </source>
</evidence>
<dbReference type="SMART" id="SM00950">
    <property type="entry name" value="Piwi"/>
    <property type="match status" value="1"/>
</dbReference>
<sequence>MDFGTHIRNIREEKQLLLRQLAAAVDMDVAYLSKIERGNREARKEQVIAFAKALEQDENELLMLWMADKIFNTISDEQDGLKILNYAKEKAKNLKSMTESLFYNALTFDVPTGPITMYFSKEKHDRNRKLFRNKFPSNIEDIFPGITTDGTDTIYTSFYFPDDNYKALDIVLKDQNSDFLKDYYNFTIKRFFRKKGKVVKRNFVKDNQLWLRDRDYSNPTFARYDKFTFKFQFKELSDYGELIIAYDGKSKIIKEPVSELVKKVSAKNFSGIIHNATYHKYEYIRDEDDIDYTKSYAILNAELNSELGFEAEVFKPENKYIEFKEKIDFLCSKYVFKEDFKKEVPINNEDFLPVDSSSVGYVSDECNDLQFKNGIGRVPKFDFKKYKPYKSTPYKNIHLFFILHESFAEEAVKLESYLNKQHSWFKGLLDFTGILYHVEKGFSIVFKDLDNPMPEISNGIKNLDLDPEITYAAIYLSPFSKFEPNLAKREVYYQVKKELLQRRIISQVIDYKKLESKIDNFVYELTNISLALLAKLDGIPWQLTVQPKRELVIGVGAFKNVREDVQYVASAFSFQNNGKFNGFEYSAKSDTAQLAGAISDAIDKFVKVENNPDKVVIHFYKEMNDKELKPILKMMNMLKMECPLYIVNINKTKSEDLIAFDENWQGKLMPKSGTFIKIAKKEYKYLLFNNARYPGVEKYPHYEGYPFPVKLRITSPDEKAMNDTAMIRKLIEQVYQFSRLYWKSLRQQNVPVTIKYPEMVAEIAPHFGKDMPPYGKEKLWFL</sequence>
<dbReference type="InterPro" id="IPR012337">
    <property type="entry name" value="RNaseH-like_sf"/>
</dbReference>
<evidence type="ECO:0000259" key="3">
    <source>
        <dbReference type="PROSITE" id="PS50822"/>
    </source>
</evidence>
<protein>
    <recommendedName>
        <fullName evidence="2">Protein argonaute</fullName>
    </recommendedName>
</protein>
<dbReference type="HOGENOM" id="CLU_394191_0_0_10"/>
<dbReference type="STRING" id="1454201.NMS_1989"/>
<reference evidence="5 6" key="1">
    <citation type="journal article" date="2014" name="Proc. Natl. Acad. Sci. U.S.A.">
        <title>Functional characterization of flavobacteria rhodopsins reveals a unique class of light-driven chloride pump in bacteria.</title>
        <authorList>
            <person name="Yoshizawa S."/>
            <person name="Kumagai Y."/>
            <person name="Kim H."/>
            <person name="Ogura Y."/>
            <person name="Hayashi T."/>
            <person name="Iwasaki W."/>
            <person name="DeLong E.F."/>
            <person name="Kogure K."/>
        </authorList>
    </citation>
    <scope>NUCLEOTIDE SEQUENCE [LARGE SCALE GENOMIC DNA]</scope>
    <source>
        <strain evidence="5 6">S1-08</strain>
    </source>
</reference>
<keyword evidence="6" id="KW-1185">Reference proteome</keyword>
<dbReference type="PROSITE" id="PS50943">
    <property type="entry name" value="HTH_CROC1"/>
    <property type="match status" value="1"/>
</dbReference>
<dbReference type="OrthoDB" id="1388275at2"/>
<dbReference type="SMART" id="SM00530">
    <property type="entry name" value="HTH_XRE"/>
    <property type="match status" value="1"/>
</dbReference>
<feature type="domain" description="Piwi" evidence="3">
    <location>
        <begin position="471"/>
        <end position="769"/>
    </location>
</feature>
<dbReference type="SUPFAM" id="SSF47413">
    <property type="entry name" value="lambda repressor-like DNA-binding domains"/>
    <property type="match status" value="1"/>
</dbReference>
<dbReference type="Pfam" id="PF13560">
    <property type="entry name" value="HTH_31"/>
    <property type="match status" value="1"/>
</dbReference>
<dbReference type="Gene3D" id="3.40.50.2300">
    <property type="match status" value="1"/>
</dbReference>
<dbReference type="InterPro" id="IPR003165">
    <property type="entry name" value="Piwi"/>
</dbReference>
<accession>W8VW41</accession>
<dbReference type="KEGG" id="nmf:NMS_1989"/>
<dbReference type="RefSeq" id="WP_070097871.1">
    <property type="nucleotide sequence ID" value="NZ_AP014548.1"/>
</dbReference>
<dbReference type="InterPro" id="IPR010982">
    <property type="entry name" value="Lambda_DNA-bd_dom_sf"/>
</dbReference>
<dbReference type="Proteomes" id="UP000031760">
    <property type="component" value="Chromosome"/>
</dbReference>
<dbReference type="PROSITE" id="PS50822">
    <property type="entry name" value="PIWI"/>
    <property type="match status" value="1"/>
</dbReference>
<dbReference type="AlphaFoldDB" id="W8VW41"/>
<dbReference type="CDD" id="cd00093">
    <property type="entry name" value="HTH_XRE"/>
    <property type="match status" value="1"/>
</dbReference>
<dbReference type="InterPro" id="IPR036397">
    <property type="entry name" value="RNaseH_sf"/>
</dbReference>
<dbReference type="EMBL" id="AP014548">
    <property type="protein sequence ID" value="BAO55998.1"/>
    <property type="molecule type" value="Genomic_DNA"/>
</dbReference>
<evidence type="ECO:0000256" key="1">
    <source>
        <dbReference type="ARBA" id="ARBA00035012"/>
    </source>
</evidence>
<gene>
    <name evidence="5" type="ORF">NMS_1989</name>
</gene>
<dbReference type="Pfam" id="PF02171">
    <property type="entry name" value="Piwi"/>
    <property type="match status" value="1"/>
</dbReference>
<organism evidence="5 6">
    <name type="scientific">Nonlabens marinus S1-08</name>
    <dbReference type="NCBI Taxonomy" id="1454201"/>
    <lineage>
        <taxon>Bacteria</taxon>
        <taxon>Pseudomonadati</taxon>
        <taxon>Bacteroidota</taxon>
        <taxon>Flavobacteriia</taxon>
        <taxon>Flavobacteriales</taxon>
        <taxon>Flavobacteriaceae</taxon>
        <taxon>Nonlabens</taxon>
    </lineage>
</organism>
<feature type="domain" description="HTH cro/C1-type" evidence="4">
    <location>
        <begin position="7"/>
        <end position="61"/>
    </location>
</feature>
<evidence type="ECO:0000313" key="5">
    <source>
        <dbReference type="EMBL" id="BAO55998.1"/>
    </source>
</evidence>
<name>W8VW41_9FLAO</name>
<dbReference type="SUPFAM" id="SSF53098">
    <property type="entry name" value="Ribonuclease H-like"/>
    <property type="match status" value="1"/>
</dbReference>
<evidence type="ECO:0000259" key="4">
    <source>
        <dbReference type="PROSITE" id="PS50943"/>
    </source>
</evidence>
<dbReference type="Gene3D" id="3.30.420.10">
    <property type="entry name" value="Ribonuclease H-like superfamily/Ribonuclease H"/>
    <property type="match status" value="1"/>
</dbReference>
<dbReference type="Gene3D" id="1.10.260.40">
    <property type="entry name" value="lambda repressor-like DNA-binding domains"/>
    <property type="match status" value="1"/>
</dbReference>
<dbReference type="GO" id="GO:0003677">
    <property type="term" value="F:DNA binding"/>
    <property type="evidence" value="ECO:0007669"/>
    <property type="project" value="InterPro"/>
</dbReference>
<proteinExistence type="inferred from homology"/>
<comment type="similarity">
    <text evidence="1">Belongs to the argonaute family. Long pAgo subfamily.</text>
</comment>